<reference evidence="2 3" key="1">
    <citation type="journal article" date="2016" name="Nat. Commun.">
        <title>Thousands of microbial genomes shed light on interconnected biogeochemical processes in an aquifer system.</title>
        <authorList>
            <person name="Anantharaman K."/>
            <person name="Brown C.T."/>
            <person name="Hug L.A."/>
            <person name="Sharon I."/>
            <person name="Castelle C.J."/>
            <person name="Probst A.J."/>
            <person name="Thomas B.C."/>
            <person name="Singh A."/>
            <person name="Wilkins M.J."/>
            <person name="Karaoz U."/>
            <person name="Brodie E.L."/>
            <person name="Williams K.H."/>
            <person name="Hubbard S.S."/>
            <person name="Banfield J.F."/>
        </authorList>
    </citation>
    <scope>NUCLEOTIDE SEQUENCE [LARGE SCALE GENOMIC DNA]</scope>
</reference>
<dbReference type="SUPFAM" id="SSF89392">
    <property type="entry name" value="Prokaryotic lipoproteins and lipoprotein localization factors"/>
    <property type="match status" value="1"/>
</dbReference>
<sequence>MKKLIIAAIIVLFAATISQAVTIDELFAKLKDNQGKIKDMQADVTTKMVSNAKGMKEMTQKGHIWTKGKDKSKMEITSPQKQISITNGTKVAMIMPDTGQKYVQDLSKTPEGQKQESGQMDFEKAKEKFNFSVKDVSRGFLIIGFPKGNNKLMGKMEVFVNSSKLVPEEIRVFGANNKKISDTRIEYKEIKGILVASRSFSMVSMPNGEMKIDMVYDNIKINENIPDSVFDVN</sequence>
<protein>
    <recommendedName>
        <fullName evidence="4">Outer membrane lipoprotein carrier protein LolA</fullName>
    </recommendedName>
</protein>
<dbReference type="AlphaFoldDB" id="A0A1F4U7Y6"/>
<evidence type="ECO:0000256" key="1">
    <source>
        <dbReference type="SAM" id="SignalP"/>
    </source>
</evidence>
<dbReference type="Proteomes" id="UP000179242">
    <property type="component" value="Unassembled WGS sequence"/>
</dbReference>
<accession>A0A1F4U7Y6</accession>
<dbReference type="InterPro" id="IPR004564">
    <property type="entry name" value="OM_lipoprot_carrier_LolA-like"/>
</dbReference>
<dbReference type="Pfam" id="PF03548">
    <property type="entry name" value="LolA"/>
    <property type="match status" value="1"/>
</dbReference>
<gene>
    <name evidence="2" type="ORF">A2438_01905</name>
</gene>
<dbReference type="InterPro" id="IPR029046">
    <property type="entry name" value="LolA/LolB/LppX"/>
</dbReference>
<evidence type="ECO:0000313" key="2">
    <source>
        <dbReference type="EMBL" id="OGC41022.1"/>
    </source>
</evidence>
<evidence type="ECO:0000313" key="3">
    <source>
        <dbReference type="Proteomes" id="UP000179242"/>
    </source>
</evidence>
<organism evidence="2 3">
    <name type="scientific">candidate division WOR-1 bacterium RIFOXYC2_FULL_46_14</name>
    <dbReference type="NCBI Taxonomy" id="1802587"/>
    <lineage>
        <taxon>Bacteria</taxon>
        <taxon>Bacillati</taxon>
        <taxon>Saganbacteria</taxon>
    </lineage>
</organism>
<evidence type="ECO:0008006" key="4">
    <source>
        <dbReference type="Google" id="ProtNLM"/>
    </source>
</evidence>
<name>A0A1F4U7Y6_UNCSA</name>
<feature type="chain" id="PRO_5009514800" description="Outer membrane lipoprotein carrier protein LolA" evidence="1">
    <location>
        <begin position="21"/>
        <end position="233"/>
    </location>
</feature>
<feature type="signal peptide" evidence="1">
    <location>
        <begin position="1"/>
        <end position="20"/>
    </location>
</feature>
<dbReference type="EMBL" id="MEUJ01000002">
    <property type="protein sequence ID" value="OGC41022.1"/>
    <property type="molecule type" value="Genomic_DNA"/>
</dbReference>
<comment type="caution">
    <text evidence="2">The sequence shown here is derived from an EMBL/GenBank/DDBJ whole genome shotgun (WGS) entry which is preliminary data.</text>
</comment>
<proteinExistence type="predicted"/>
<dbReference type="CDD" id="cd16325">
    <property type="entry name" value="LolA"/>
    <property type="match status" value="1"/>
</dbReference>
<dbReference type="Gene3D" id="2.50.20.10">
    <property type="entry name" value="Lipoprotein localisation LolA/LolB/LppX"/>
    <property type="match status" value="1"/>
</dbReference>
<keyword evidence="1" id="KW-0732">Signal</keyword>